<dbReference type="Pfam" id="PF02668">
    <property type="entry name" value="TauD"/>
    <property type="match status" value="1"/>
</dbReference>
<organism evidence="7">
    <name type="scientific">marine metagenome</name>
    <dbReference type="NCBI Taxonomy" id="408172"/>
    <lineage>
        <taxon>unclassified sequences</taxon>
        <taxon>metagenomes</taxon>
        <taxon>ecological metagenomes</taxon>
    </lineage>
</organism>
<accession>A0A381R5M4</accession>
<protein>
    <recommendedName>
        <fullName evidence="6">TauD/TfdA-like domain-containing protein</fullName>
    </recommendedName>
</protein>
<gene>
    <name evidence="7" type="ORF">METZ01_LOCUS39919</name>
</gene>
<keyword evidence="4" id="KW-0560">Oxidoreductase</keyword>
<dbReference type="GO" id="GO:0046872">
    <property type="term" value="F:metal ion binding"/>
    <property type="evidence" value="ECO:0007669"/>
    <property type="project" value="UniProtKB-KW"/>
</dbReference>
<dbReference type="PANTHER" id="PTHR43779:SF3">
    <property type="entry name" value="(3R)-3-[(CARBOXYMETHYL)AMINO]FATTY ACID OXYGENASE_DECARBOXYLASE"/>
    <property type="match status" value="1"/>
</dbReference>
<proteinExistence type="inferred from homology"/>
<dbReference type="InterPro" id="IPR042098">
    <property type="entry name" value="TauD-like_sf"/>
</dbReference>
<evidence type="ECO:0000256" key="5">
    <source>
        <dbReference type="ARBA" id="ARBA00023004"/>
    </source>
</evidence>
<dbReference type="AlphaFoldDB" id="A0A381R5M4"/>
<evidence type="ECO:0000256" key="1">
    <source>
        <dbReference type="ARBA" id="ARBA00005896"/>
    </source>
</evidence>
<dbReference type="Gene3D" id="3.60.130.10">
    <property type="entry name" value="Clavaminate synthase-like"/>
    <property type="match status" value="1"/>
</dbReference>
<reference evidence="7" key="1">
    <citation type="submission" date="2018-05" db="EMBL/GenBank/DDBJ databases">
        <authorList>
            <person name="Lanie J.A."/>
            <person name="Ng W.-L."/>
            <person name="Kazmierczak K.M."/>
            <person name="Andrzejewski T.M."/>
            <person name="Davidsen T.M."/>
            <person name="Wayne K.J."/>
            <person name="Tettelin H."/>
            <person name="Glass J.I."/>
            <person name="Rusch D."/>
            <person name="Podicherti R."/>
            <person name="Tsui H.-C.T."/>
            <person name="Winkler M.E."/>
        </authorList>
    </citation>
    <scope>NUCLEOTIDE SEQUENCE</scope>
</reference>
<comment type="similarity">
    <text evidence="1">Belongs to the TfdA dioxygenase family.</text>
</comment>
<keyword evidence="5" id="KW-0408">Iron</keyword>
<evidence type="ECO:0000256" key="3">
    <source>
        <dbReference type="ARBA" id="ARBA00022964"/>
    </source>
</evidence>
<dbReference type="InterPro" id="IPR003819">
    <property type="entry name" value="TauD/TfdA-like"/>
</dbReference>
<dbReference type="PANTHER" id="PTHR43779">
    <property type="entry name" value="DIOXYGENASE RV0097-RELATED"/>
    <property type="match status" value="1"/>
</dbReference>
<name>A0A381R5M4_9ZZZZ</name>
<evidence type="ECO:0000313" key="7">
    <source>
        <dbReference type="EMBL" id="SUZ87065.1"/>
    </source>
</evidence>
<dbReference type="EMBL" id="UINC01001707">
    <property type="protein sequence ID" value="SUZ87065.1"/>
    <property type="molecule type" value="Genomic_DNA"/>
</dbReference>
<dbReference type="InterPro" id="IPR051178">
    <property type="entry name" value="TfdA_dioxygenase"/>
</dbReference>
<feature type="non-terminal residue" evidence="7">
    <location>
        <position position="1"/>
    </location>
</feature>
<evidence type="ECO:0000256" key="4">
    <source>
        <dbReference type="ARBA" id="ARBA00023002"/>
    </source>
</evidence>
<sequence>VSLEIVPLSDAPLGALVSGWEPAETLTDASKRSITEALHRHRLLVFRGQPQPTDEDLVRFVESFGDPIRGSEWFRNAGALPEILPVTNIRGKDGDRLGVEGATDLEWHADYSYVATPAKTSFLNAVELPAEPPRTYFTDMYDAYATLDPRLQARLSGLRATHSIADYMAEPDKDFAAKVERDEAAGIDRPDIPEAEHPVVVRHPDTGDEILYVSRGITRRIVGMERAESSALLKQLHLHATQPDRVYGHDWEVGDLIMFDTLGTMHRRDAWDPTERRLMRQLSTACVI</sequence>
<keyword evidence="2" id="KW-0479">Metal-binding</keyword>
<feature type="domain" description="TauD/TfdA-like" evidence="6">
    <location>
        <begin position="21"/>
        <end position="280"/>
    </location>
</feature>
<dbReference type="SUPFAM" id="SSF51197">
    <property type="entry name" value="Clavaminate synthase-like"/>
    <property type="match status" value="1"/>
</dbReference>
<keyword evidence="3" id="KW-0223">Dioxygenase</keyword>
<evidence type="ECO:0000256" key="2">
    <source>
        <dbReference type="ARBA" id="ARBA00022723"/>
    </source>
</evidence>
<dbReference type="GO" id="GO:0051213">
    <property type="term" value="F:dioxygenase activity"/>
    <property type="evidence" value="ECO:0007669"/>
    <property type="project" value="UniProtKB-KW"/>
</dbReference>
<evidence type="ECO:0000259" key="6">
    <source>
        <dbReference type="Pfam" id="PF02668"/>
    </source>
</evidence>